<evidence type="ECO:0000313" key="2">
    <source>
        <dbReference type="Proteomes" id="UP000070134"/>
    </source>
</evidence>
<name>A0A127A150_9MICC</name>
<organism evidence="1 2">
    <name type="scientific">Sinomonas atrocyanea</name>
    <dbReference type="NCBI Taxonomy" id="37927"/>
    <lineage>
        <taxon>Bacteria</taxon>
        <taxon>Bacillati</taxon>
        <taxon>Actinomycetota</taxon>
        <taxon>Actinomycetes</taxon>
        <taxon>Micrococcales</taxon>
        <taxon>Micrococcaceae</taxon>
        <taxon>Sinomonas</taxon>
    </lineage>
</organism>
<dbReference type="RefSeq" id="WP_306505402.1">
    <property type="nucleotide sequence ID" value="NZ_CP014518.1"/>
</dbReference>
<accession>A0A127A150</accession>
<sequence>MRLKTAAALLLLGLVALVAGIGQLTWWAPADQVTATVPAGTPATPLTVIDAKLKDLRGERRP</sequence>
<dbReference type="EMBL" id="CP014518">
    <property type="protein sequence ID" value="AMM33188.1"/>
    <property type="molecule type" value="Genomic_DNA"/>
</dbReference>
<dbReference type="AlphaFoldDB" id="A0A127A150"/>
<gene>
    <name evidence="1" type="ORF">SA2016_2520</name>
</gene>
<dbReference type="Proteomes" id="UP000070134">
    <property type="component" value="Chromosome"/>
</dbReference>
<evidence type="ECO:0000313" key="1">
    <source>
        <dbReference type="EMBL" id="AMM33188.1"/>
    </source>
</evidence>
<proteinExistence type="predicted"/>
<keyword evidence="2" id="KW-1185">Reference proteome</keyword>
<dbReference type="KEGG" id="satk:SA2016_2520"/>
<reference evidence="1 2" key="1">
    <citation type="submission" date="2016-02" db="EMBL/GenBank/DDBJ databases">
        <title>Complete genome of Sinomonas atrocyanea KCTC 3377.</title>
        <authorList>
            <person name="Kim K.M."/>
        </authorList>
    </citation>
    <scope>NUCLEOTIDE SEQUENCE [LARGE SCALE GENOMIC DNA]</scope>
    <source>
        <strain evidence="1 2">KCTC 3377</strain>
    </source>
</reference>
<dbReference type="STRING" id="37927.SA2016_2520"/>
<protein>
    <submittedName>
        <fullName evidence="1">Uncharacterized protein</fullName>
    </submittedName>
</protein>